<evidence type="ECO:0000313" key="4">
    <source>
        <dbReference type="EMBL" id="CUO47466.1"/>
    </source>
</evidence>
<dbReference type="PROSITE" id="PS51898">
    <property type="entry name" value="TYR_RECOMBINASE"/>
    <property type="match status" value="1"/>
</dbReference>
<evidence type="ECO:0000313" key="8">
    <source>
        <dbReference type="Proteomes" id="UP000285820"/>
    </source>
</evidence>
<reference evidence="5 8" key="3">
    <citation type="submission" date="2018-08" db="EMBL/GenBank/DDBJ databases">
        <title>A genome reference for cultivated species of the human gut microbiota.</title>
        <authorList>
            <person name="Zou Y."/>
            <person name="Xue W."/>
            <person name="Luo G."/>
        </authorList>
    </citation>
    <scope>NUCLEOTIDE SEQUENCE [LARGE SCALE GENOMIC DNA]</scope>
    <source>
        <strain evidence="5 8">AF24-4</strain>
    </source>
</reference>
<proteinExistence type="predicted"/>
<dbReference type="EMBL" id="CYYR01000034">
    <property type="protein sequence ID" value="CUO47466.1"/>
    <property type="molecule type" value="Genomic_DNA"/>
</dbReference>
<dbReference type="GO" id="GO:0003677">
    <property type="term" value="F:DNA binding"/>
    <property type="evidence" value="ECO:0007669"/>
    <property type="project" value="InterPro"/>
</dbReference>
<dbReference type="AlphaFoldDB" id="A0A0M6WG00"/>
<dbReference type="OrthoDB" id="9801717at2"/>
<dbReference type="InterPro" id="IPR011010">
    <property type="entry name" value="DNA_brk_join_enz"/>
</dbReference>
<evidence type="ECO:0000313" key="5">
    <source>
        <dbReference type="EMBL" id="RGR65035.1"/>
    </source>
</evidence>
<dbReference type="Gene3D" id="1.10.443.10">
    <property type="entry name" value="Intergrase catalytic core"/>
    <property type="match status" value="1"/>
</dbReference>
<dbReference type="GO" id="GO:0006310">
    <property type="term" value="P:DNA recombination"/>
    <property type="evidence" value="ECO:0007669"/>
    <property type="project" value="UniProtKB-KW"/>
</dbReference>
<accession>A0A0M6WG00</accession>
<dbReference type="STRING" id="360807.ERS852392_03284"/>
<dbReference type="GO" id="GO:0015074">
    <property type="term" value="P:DNA integration"/>
    <property type="evidence" value="ECO:0007669"/>
    <property type="project" value="InterPro"/>
</dbReference>
<dbReference type="Proteomes" id="UP000285820">
    <property type="component" value="Unassembled WGS sequence"/>
</dbReference>
<dbReference type="InterPro" id="IPR013762">
    <property type="entry name" value="Integrase-like_cat_sf"/>
</dbReference>
<dbReference type="Proteomes" id="UP000095395">
    <property type="component" value="Unassembled WGS sequence"/>
</dbReference>
<feature type="domain" description="Tyr recombinase" evidence="2">
    <location>
        <begin position="1"/>
        <end position="69"/>
    </location>
</feature>
<dbReference type="InterPro" id="IPR002104">
    <property type="entry name" value="Integrase_catalytic"/>
</dbReference>
<reference evidence="3" key="1">
    <citation type="submission" date="2015-05" db="EMBL/GenBank/DDBJ databases">
        <authorList>
            <person name="Wang D.B."/>
            <person name="Wang M."/>
        </authorList>
    </citation>
    <scope>NUCLEOTIDE SEQUENCE [LARGE SCALE GENOMIC DNA]</scope>
    <source>
        <strain evidence="3">L1-83</strain>
    </source>
</reference>
<dbReference type="EMBL" id="QRUN01000033">
    <property type="protein sequence ID" value="RGR65035.1"/>
    <property type="molecule type" value="Genomic_DNA"/>
</dbReference>
<gene>
    <name evidence="5" type="ORF">DWY29_15130</name>
    <name evidence="4" type="ORF">ERS852392_03284</name>
    <name evidence="3" type="ORF">RIL183_15441</name>
</gene>
<dbReference type="SUPFAM" id="SSF56349">
    <property type="entry name" value="DNA breaking-rejoining enzymes"/>
    <property type="match status" value="1"/>
</dbReference>
<reference evidence="6" key="2">
    <citation type="submission" date="2015-05" db="EMBL/GenBank/DDBJ databases">
        <authorList>
            <consortium name="Pathogen Informatics"/>
        </authorList>
    </citation>
    <scope>NUCLEOTIDE SEQUENCE [LARGE SCALE GENOMIC DNA]</scope>
    <source>
        <strain evidence="4 7">2789STDY5608835</strain>
        <strain evidence="6">L1-83</strain>
    </source>
</reference>
<evidence type="ECO:0000256" key="1">
    <source>
        <dbReference type="ARBA" id="ARBA00023172"/>
    </source>
</evidence>
<organism evidence="3 6">
    <name type="scientific">Roseburia inulinivorans</name>
    <dbReference type="NCBI Taxonomy" id="360807"/>
    <lineage>
        <taxon>Bacteria</taxon>
        <taxon>Bacillati</taxon>
        <taxon>Bacillota</taxon>
        <taxon>Clostridia</taxon>
        <taxon>Lachnospirales</taxon>
        <taxon>Lachnospiraceae</taxon>
        <taxon>Roseburia</taxon>
    </lineage>
</organism>
<sequence length="71" mass="7891">MNGNFNTCMGKLKMKHLPHDGRHTFASLMDSAGANDVCIKLIMGHSMKNDTTKGTYTHKTLEELLAEVNKI</sequence>
<name>A0A0M6WG00_9FIRM</name>
<evidence type="ECO:0000313" key="3">
    <source>
        <dbReference type="EMBL" id="CRL34766.1"/>
    </source>
</evidence>
<dbReference type="RefSeq" id="WP_021922253.1">
    <property type="nucleotide sequence ID" value="NZ_JBBNFR010000030.1"/>
</dbReference>
<dbReference type="EMBL" id="CVRS01000048">
    <property type="protein sequence ID" value="CRL34766.1"/>
    <property type="molecule type" value="Genomic_DNA"/>
</dbReference>
<evidence type="ECO:0000259" key="2">
    <source>
        <dbReference type="PROSITE" id="PS51898"/>
    </source>
</evidence>
<keyword evidence="6" id="KW-1185">Reference proteome</keyword>
<evidence type="ECO:0000313" key="7">
    <source>
        <dbReference type="Proteomes" id="UP000095395"/>
    </source>
</evidence>
<dbReference type="Proteomes" id="UP000049828">
    <property type="component" value="Unassembled WGS sequence"/>
</dbReference>
<keyword evidence="1" id="KW-0233">DNA recombination</keyword>
<protein>
    <submittedName>
        <fullName evidence="4 5">Integrase</fullName>
    </submittedName>
</protein>
<evidence type="ECO:0000313" key="6">
    <source>
        <dbReference type="Proteomes" id="UP000049828"/>
    </source>
</evidence>